<evidence type="ECO:0000313" key="1">
    <source>
        <dbReference type="EMBL" id="MDZ5471248.1"/>
    </source>
</evidence>
<name>A0ABU5IVS9_9BACI</name>
<dbReference type="PANTHER" id="PTHR33639">
    <property type="entry name" value="THIOL-DISULFIDE OXIDOREDUCTASE DCC"/>
    <property type="match status" value="1"/>
</dbReference>
<organism evidence="1 2">
    <name type="scientific">Robertmurraya mangrovi</name>
    <dbReference type="NCBI Taxonomy" id="3098077"/>
    <lineage>
        <taxon>Bacteria</taxon>
        <taxon>Bacillati</taxon>
        <taxon>Bacillota</taxon>
        <taxon>Bacilli</taxon>
        <taxon>Bacillales</taxon>
        <taxon>Bacillaceae</taxon>
        <taxon>Robertmurraya</taxon>
    </lineage>
</organism>
<proteinExistence type="predicted"/>
<dbReference type="PANTHER" id="PTHR33639:SF2">
    <property type="entry name" value="DUF393 DOMAIN-CONTAINING PROTEIN"/>
    <property type="match status" value="1"/>
</dbReference>
<dbReference type="Proteomes" id="UP001290455">
    <property type="component" value="Unassembled WGS sequence"/>
</dbReference>
<dbReference type="RefSeq" id="WP_322445551.1">
    <property type="nucleotide sequence ID" value="NZ_JAXOFX010000003.1"/>
</dbReference>
<dbReference type="Pfam" id="PF04134">
    <property type="entry name" value="DCC1-like"/>
    <property type="match status" value="1"/>
</dbReference>
<dbReference type="InterPro" id="IPR007263">
    <property type="entry name" value="DCC1-like"/>
</dbReference>
<keyword evidence="2" id="KW-1185">Reference proteome</keyword>
<accession>A0ABU5IVS9</accession>
<sequence length="139" mass="16428">MEEKYTIILFDGVCNFCHSSVNFIIRRDSMRRFKFASLQSSVGQDYLSRFPVPVGIDSVILIEEGKCYTESTAALKISKHLDGVYSLLYILILIPKPIRDFCYRWFAKRRYKYFGVQNTCMIPKKEDRERFILDNDETR</sequence>
<dbReference type="EMBL" id="JAXOFX010000003">
    <property type="protein sequence ID" value="MDZ5471248.1"/>
    <property type="molecule type" value="Genomic_DNA"/>
</dbReference>
<evidence type="ECO:0000313" key="2">
    <source>
        <dbReference type="Proteomes" id="UP001290455"/>
    </source>
</evidence>
<gene>
    <name evidence="1" type="ORF">SM124_05765</name>
</gene>
<protein>
    <submittedName>
        <fullName evidence="1">DCC1-like thiol-disulfide oxidoreductase family protein</fullName>
    </submittedName>
</protein>
<comment type="caution">
    <text evidence="1">The sequence shown here is derived from an EMBL/GenBank/DDBJ whole genome shotgun (WGS) entry which is preliminary data.</text>
</comment>
<reference evidence="1 2" key="1">
    <citation type="submission" date="2023-11" db="EMBL/GenBank/DDBJ databases">
        <title>Bacillus jintuensis, isolated from a mudflat on the Beibu Gulf coast.</title>
        <authorList>
            <person name="Li M."/>
        </authorList>
    </citation>
    <scope>NUCLEOTIDE SEQUENCE [LARGE SCALE GENOMIC DNA]</scope>
    <source>
        <strain evidence="1 2">31A1R</strain>
    </source>
</reference>
<dbReference type="InterPro" id="IPR052927">
    <property type="entry name" value="DCC_oxidoreductase"/>
</dbReference>